<dbReference type="PANTHER" id="PTHR46481">
    <property type="entry name" value="ZINC FINGER BED DOMAIN-CONTAINING PROTEIN 4"/>
    <property type="match status" value="1"/>
</dbReference>
<dbReference type="InterPro" id="IPR025525">
    <property type="entry name" value="hAT-like_transposase_RNase-H"/>
</dbReference>
<feature type="domain" description="HAT C-terminal dimerisation" evidence="2">
    <location>
        <begin position="395"/>
        <end position="477"/>
    </location>
</feature>
<dbReference type="Proteomes" id="UP000245207">
    <property type="component" value="Unassembled WGS sequence"/>
</dbReference>
<dbReference type="STRING" id="35608.A0A2U1P3X9"/>
<evidence type="ECO:0000259" key="2">
    <source>
        <dbReference type="Pfam" id="PF05699"/>
    </source>
</evidence>
<reference evidence="4 5" key="1">
    <citation type="journal article" date="2018" name="Mol. Plant">
        <title>The genome of Artemisia annua provides insight into the evolution of Asteraceae family and artemisinin biosynthesis.</title>
        <authorList>
            <person name="Shen Q."/>
            <person name="Zhang L."/>
            <person name="Liao Z."/>
            <person name="Wang S."/>
            <person name="Yan T."/>
            <person name="Shi P."/>
            <person name="Liu M."/>
            <person name="Fu X."/>
            <person name="Pan Q."/>
            <person name="Wang Y."/>
            <person name="Lv Z."/>
            <person name="Lu X."/>
            <person name="Zhang F."/>
            <person name="Jiang W."/>
            <person name="Ma Y."/>
            <person name="Chen M."/>
            <person name="Hao X."/>
            <person name="Li L."/>
            <person name="Tang Y."/>
            <person name="Lv G."/>
            <person name="Zhou Y."/>
            <person name="Sun X."/>
            <person name="Brodelius P.E."/>
            <person name="Rose J.K.C."/>
            <person name="Tang K."/>
        </authorList>
    </citation>
    <scope>NUCLEOTIDE SEQUENCE [LARGE SCALE GENOMIC DNA]</scope>
    <source>
        <strain evidence="5">cv. Huhao1</strain>
        <tissue evidence="4">Leaf</tissue>
    </source>
</reference>
<evidence type="ECO:0008006" key="6">
    <source>
        <dbReference type="Google" id="ProtNLM"/>
    </source>
</evidence>
<evidence type="ECO:0000259" key="3">
    <source>
        <dbReference type="Pfam" id="PF14372"/>
    </source>
</evidence>
<evidence type="ECO:0000313" key="4">
    <source>
        <dbReference type="EMBL" id="PWA80410.1"/>
    </source>
</evidence>
<comment type="caution">
    <text evidence="4">The sequence shown here is derived from an EMBL/GenBank/DDBJ whole genome shotgun (WGS) entry which is preliminary data.</text>
</comment>
<feature type="domain" description="hAT-like transposase RNase-H fold" evidence="3">
    <location>
        <begin position="303"/>
        <end position="364"/>
    </location>
</feature>
<dbReference type="PANTHER" id="PTHR46481:SF7">
    <property type="entry name" value="ZINC FINGER BED DOMAIN-CONTAINING PROTEIN RICESLEEPER 2-LIKE"/>
    <property type="match status" value="1"/>
</dbReference>
<dbReference type="InterPro" id="IPR008906">
    <property type="entry name" value="HATC_C_dom"/>
</dbReference>
<keyword evidence="1" id="KW-0238">DNA-binding</keyword>
<dbReference type="GO" id="GO:0046983">
    <property type="term" value="F:protein dimerization activity"/>
    <property type="evidence" value="ECO:0007669"/>
    <property type="project" value="InterPro"/>
</dbReference>
<dbReference type="SUPFAM" id="SSF53098">
    <property type="entry name" value="Ribonuclease H-like"/>
    <property type="match status" value="1"/>
</dbReference>
<evidence type="ECO:0000313" key="5">
    <source>
        <dbReference type="Proteomes" id="UP000245207"/>
    </source>
</evidence>
<sequence length="492" mass="57059">MYQAHVRKLLVQEIINDELPLSSLEQKGIHEFMKAVCPTVQIPSHETIRSDCVQLFLDEKLKLKRFIKNMNQRVCLTLDTWSPNQYVNYLCVSAHFIDNDWDKHKKILSFTPILSDDGEEIGKAVEKCLHDWEIDNVLTISAGNSSSNDVVINYIKERLTNTVLDGKFLHSRCLIDGLNNMVKAVLNEYDDSFKRVRAAVLYVRQSSARTNNFRKCAKESGIDFNHFMCLDFPNKWICTFGMLFTSENYEEAFSMFEIKDPRYRNYMEETCGVPDHDDWENARKMSYILRDCIVLAENIFGFATSDKYFLNLSHIYYKFQNLAKSADTKTNLMALKMREKYNEYWGNMKELNMLTCVASVLDPSKTGTTQPNEIFQERSKKRKLDVEGNVESETELDRYLNEDLVTKEDDFDILIWWKNNSERFPILSKIAKDVLAIPLTAVRSMCAFKATNGNLLHDSRSSLPPPIVEALVCIEDWRDKSQKRKKGGRSCS</sequence>
<dbReference type="EMBL" id="PKPP01001727">
    <property type="protein sequence ID" value="PWA80410.1"/>
    <property type="molecule type" value="Genomic_DNA"/>
</dbReference>
<dbReference type="AlphaFoldDB" id="A0A2U1P3X9"/>
<dbReference type="InterPro" id="IPR012337">
    <property type="entry name" value="RNaseH-like_sf"/>
</dbReference>
<dbReference type="Pfam" id="PF14372">
    <property type="entry name" value="hAT-like_RNase-H"/>
    <property type="match status" value="1"/>
</dbReference>
<dbReference type="OrthoDB" id="1714351at2759"/>
<dbReference type="GO" id="GO:0003677">
    <property type="term" value="F:DNA binding"/>
    <property type="evidence" value="ECO:0007669"/>
    <property type="project" value="UniProtKB-KW"/>
</dbReference>
<gene>
    <name evidence="4" type="ORF">CTI12_AA199680</name>
</gene>
<name>A0A2U1P3X9_ARTAN</name>
<protein>
    <recommendedName>
        <fullName evidence="6">Zinc finger BED domain-containing protein RICESLEEPER 2</fullName>
    </recommendedName>
</protein>
<dbReference type="InterPro" id="IPR052035">
    <property type="entry name" value="ZnF_BED_domain_contain"/>
</dbReference>
<proteinExistence type="predicted"/>
<evidence type="ECO:0000256" key="1">
    <source>
        <dbReference type="ARBA" id="ARBA00023125"/>
    </source>
</evidence>
<dbReference type="Pfam" id="PF05699">
    <property type="entry name" value="Dimer_Tnp_hAT"/>
    <property type="match status" value="1"/>
</dbReference>
<accession>A0A2U1P3X9</accession>
<keyword evidence="5" id="KW-1185">Reference proteome</keyword>
<organism evidence="4 5">
    <name type="scientific">Artemisia annua</name>
    <name type="common">Sweet wormwood</name>
    <dbReference type="NCBI Taxonomy" id="35608"/>
    <lineage>
        <taxon>Eukaryota</taxon>
        <taxon>Viridiplantae</taxon>
        <taxon>Streptophyta</taxon>
        <taxon>Embryophyta</taxon>
        <taxon>Tracheophyta</taxon>
        <taxon>Spermatophyta</taxon>
        <taxon>Magnoliopsida</taxon>
        <taxon>eudicotyledons</taxon>
        <taxon>Gunneridae</taxon>
        <taxon>Pentapetalae</taxon>
        <taxon>asterids</taxon>
        <taxon>campanulids</taxon>
        <taxon>Asterales</taxon>
        <taxon>Asteraceae</taxon>
        <taxon>Asteroideae</taxon>
        <taxon>Anthemideae</taxon>
        <taxon>Artemisiinae</taxon>
        <taxon>Artemisia</taxon>
    </lineage>
</organism>